<name>A0A7J6W0Z4_THATH</name>
<gene>
    <name evidence="1" type="ORF">FRX31_019573</name>
</gene>
<dbReference type="Proteomes" id="UP000554482">
    <property type="component" value="Unassembled WGS sequence"/>
</dbReference>
<evidence type="ECO:0000313" key="2">
    <source>
        <dbReference type="Proteomes" id="UP000554482"/>
    </source>
</evidence>
<keyword evidence="2" id="KW-1185">Reference proteome</keyword>
<reference evidence="1 2" key="1">
    <citation type="submission" date="2020-06" db="EMBL/GenBank/DDBJ databases">
        <title>Transcriptomic and genomic resources for Thalictrum thalictroides and T. hernandezii: Facilitating candidate gene discovery in an emerging model plant lineage.</title>
        <authorList>
            <person name="Arias T."/>
            <person name="Riano-Pachon D.M."/>
            <person name="Di Stilio V.S."/>
        </authorList>
    </citation>
    <scope>NUCLEOTIDE SEQUENCE [LARGE SCALE GENOMIC DNA]</scope>
    <source>
        <strain evidence="2">cv. WT478/WT964</strain>
        <tissue evidence="1">Leaves</tissue>
    </source>
</reference>
<comment type="caution">
    <text evidence="1">The sequence shown here is derived from an EMBL/GenBank/DDBJ whole genome shotgun (WGS) entry which is preliminary data.</text>
</comment>
<dbReference type="AlphaFoldDB" id="A0A7J6W0Z4"/>
<accession>A0A7J6W0Z4</accession>
<proteinExistence type="predicted"/>
<protein>
    <submittedName>
        <fullName evidence="1">Uncharacterized protein</fullName>
    </submittedName>
</protein>
<sequence>MTEAHFWVKQPKPVGTISLFLKSKDEVSRSCNLQEQQQQQRYSNKGDIDFSLLLLRHLKSIFKKPIYFEMLMV</sequence>
<dbReference type="EMBL" id="JABWDY010023539">
    <property type="protein sequence ID" value="KAF5190841.1"/>
    <property type="molecule type" value="Genomic_DNA"/>
</dbReference>
<organism evidence="1 2">
    <name type="scientific">Thalictrum thalictroides</name>
    <name type="common">Rue-anemone</name>
    <name type="synonym">Anemone thalictroides</name>
    <dbReference type="NCBI Taxonomy" id="46969"/>
    <lineage>
        <taxon>Eukaryota</taxon>
        <taxon>Viridiplantae</taxon>
        <taxon>Streptophyta</taxon>
        <taxon>Embryophyta</taxon>
        <taxon>Tracheophyta</taxon>
        <taxon>Spermatophyta</taxon>
        <taxon>Magnoliopsida</taxon>
        <taxon>Ranunculales</taxon>
        <taxon>Ranunculaceae</taxon>
        <taxon>Thalictroideae</taxon>
        <taxon>Thalictrum</taxon>
    </lineage>
</organism>
<evidence type="ECO:0000313" key="1">
    <source>
        <dbReference type="EMBL" id="KAF5190841.1"/>
    </source>
</evidence>